<accession>A0A1S1P2B7</accession>
<protein>
    <submittedName>
        <fullName evidence="3">Uncharacterized protein</fullName>
    </submittedName>
</protein>
<reference evidence="3 4" key="1">
    <citation type="submission" date="2016-10" db="EMBL/GenBank/DDBJ databases">
        <title>Draft genome sequence of Methylobacterium extorquens CP3, a seed endophyte of Crotalaria pumila with plant growth-promoting and metal tolerance properties.</title>
        <authorList>
            <person name="Sanchez-Lopez A.S."/>
            <person name="Van Hamme J.D."/>
            <person name="Thijs S."/>
            <person name="Mcammond B.M."/>
            <person name="Stevens V."/>
            <person name="Gonzalez-Chavez M.D.C."/>
            <person name="Vangronsveld J."/>
        </authorList>
    </citation>
    <scope>NUCLEOTIDE SEQUENCE [LARGE SCALE GENOMIC DNA]</scope>
    <source>
        <strain evidence="3 4">CP3</strain>
    </source>
</reference>
<evidence type="ECO:0000256" key="2">
    <source>
        <dbReference type="SAM" id="Phobius"/>
    </source>
</evidence>
<organism evidence="3 4">
    <name type="scientific">Methylorubrum extorquens</name>
    <name type="common">Methylobacterium dichloromethanicum</name>
    <name type="synonym">Methylobacterium extorquens</name>
    <dbReference type="NCBI Taxonomy" id="408"/>
    <lineage>
        <taxon>Bacteria</taxon>
        <taxon>Pseudomonadati</taxon>
        <taxon>Pseudomonadota</taxon>
        <taxon>Alphaproteobacteria</taxon>
        <taxon>Hyphomicrobiales</taxon>
        <taxon>Methylobacteriaceae</taxon>
        <taxon>Methylorubrum</taxon>
    </lineage>
</organism>
<keyword evidence="2" id="KW-0812">Transmembrane</keyword>
<comment type="caution">
    <text evidence="3">The sequence shown here is derived from an EMBL/GenBank/DDBJ whole genome shotgun (WGS) entry which is preliminary data.</text>
</comment>
<feature type="region of interest" description="Disordered" evidence="1">
    <location>
        <begin position="324"/>
        <end position="343"/>
    </location>
</feature>
<proteinExistence type="predicted"/>
<feature type="transmembrane region" description="Helical" evidence="2">
    <location>
        <begin position="239"/>
        <end position="262"/>
    </location>
</feature>
<keyword evidence="2" id="KW-0472">Membrane</keyword>
<evidence type="ECO:0000256" key="1">
    <source>
        <dbReference type="SAM" id="MobiDB-lite"/>
    </source>
</evidence>
<evidence type="ECO:0000313" key="4">
    <source>
        <dbReference type="Proteomes" id="UP000180215"/>
    </source>
</evidence>
<gene>
    <name evidence="3" type="ORF">BK022_24290</name>
</gene>
<name>A0A1S1P2B7_METEX</name>
<sequence>MPDHDGGHYFLTVLAPIRTDLIVSQTPGQSHSHLHRLGQKLALLPTGQQTAAPLPPGTWKPKFTRNTQNHFARFVIIPGPAYNGRLSGDTLLGVLRNEDPLKPQVVDRLRTPYLLFGADIDAQGDADAALRTYTDTLWATMQDDLEVIFGHCEGFDGIDTAGKFHGYIRKCQVETTMPFNDYWSGGFPVGSRAIPIAPLKWAGNVAVIVLVIWLTALLLNGAFSALGAENAAALWAAKLAAWGAIVIPLMVALAVTVAYGALRWMWNKAQMPLPTAPGSDLPTILKSLYLQQHFTRFAIEAQGLSAAQLHTRFGAFLAAVQPAEATPTQPPGEVRAPDVEWTR</sequence>
<keyword evidence="2" id="KW-1133">Transmembrane helix</keyword>
<feature type="transmembrane region" description="Helical" evidence="2">
    <location>
        <begin position="201"/>
        <end position="219"/>
    </location>
</feature>
<evidence type="ECO:0000313" key="3">
    <source>
        <dbReference type="EMBL" id="OHV14732.1"/>
    </source>
</evidence>
<dbReference type="EMBL" id="MNAO01000458">
    <property type="protein sequence ID" value="OHV14732.1"/>
    <property type="molecule type" value="Genomic_DNA"/>
</dbReference>
<dbReference type="Proteomes" id="UP000180215">
    <property type="component" value="Unassembled WGS sequence"/>
</dbReference>
<dbReference type="AlphaFoldDB" id="A0A1S1P2B7"/>